<accession>T1AVT9</accession>
<evidence type="ECO:0000313" key="4">
    <source>
        <dbReference type="EMBL" id="EQD44854.1"/>
    </source>
</evidence>
<dbReference type="GO" id="GO:0051536">
    <property type="term" value="F:iron-sulfur cluster binding"/>
    <property type="evidence" value="ECO:0007669"/>
    <property type="project" value="UniProtKB-KW"/>
</dbReference>
<dbReference type="InterPro" id="IPR014729">
    <property type="entry name" value="Rossmann-like_a/b/a_fold"/>
</dbReference>
<evidence type="ECO:0000259" key="3">
    <source>
        <dbReference type="Pfam" id="PF01507"/>
    </source>
</evidence>
<gene>
    <name evidence="4" type="ORF">B1B_13335</name>
</gene>
<evidence type="ECO:0000256" key="1">
    <source>
        <dbReference type="ARBA" id="ARBA00023004"/>
    </source>
</evidence>
<feature type="domain" description="Phosphoadenosine phosphosulphate reductase" evidence="3">
    <location>
        <begin position="28"/>
        <end position="133"/>
    </location>
</feature>
<evidence type="ECO:0000256" key="2">
    <source>
        <dbReference type="ARBA" id="ARBA00023014"/>
    </source>
</evidence>
<keyword evidence="1" id="KW-0408">Iron</keyword>
<dbReference type="PANTHER" id="PTHR46482">
    <property type="entry name" value="5'-ADENYLYLSULFATE REDUCTASE 3, CHLOROPLASTIC"/>
    <property type="match status" value="1"/>
</dbReference>
<dbReference type="EMBL" id="AUZY01008783">
    <property type="protein sequence ID" value="EQD44854.1"/>
    <property type="molecule type" value="Genomic_DNA"/>
</dbReference>
<dbReference type="Pfam" id="PF01507">
    <property type="entry name" value="PAPS_reduct"/>
    <property type="match status" value="1"/>
</dbReference>
<feature type="non-terminal residue" evidence="4">
    <location>
        <position position="134"/>
    </location>
</feature>
<keyword evidence="2" id="KW-0479">Metal-binding</keyword>
<dbReference type="SUPFAM" id="SSF52402">
    <property type="entry name" value="Adenine nucleotide alpha hydrolases-like"/>
    <property type="match status" value="1"/>
</dbReference>
<organism evidence="4">
    <name type="scientific">mine drainage metagenome</name>
    <dbReference type="NCBI Taxonomy" id="410659"/>
    <lineage>
        <taxon>unclassified sequences</taxon>
        <taxon>metagenomes</taxon>
        <taxon>ecological metagenomes</taxon>
    </lineage>
</organism>
<dbReference type="GO" id="GO:0003824">
    <property type="term" value="F:catalytic activity"/>
    <property type="evidence" value="ECO:0007669"/>
    <property type="project" value="InterPro"/>
</dbReference>
<proteinExistence type="predicted"/>
<keyword evidence="2" id="KW-0411">Iron-sulfur</keyword>
<dbReference type="InterPro" id="IPR002500">
    <property type="entry name" value="PAPS_reduct_dom"/>
</dbReference>
<name>T1AVT9_9ZZZZ</name>
<reference evidence="4" key="1">
    <citation type="submission" date="2013-08" db="EMBL/GenBank/DDBJ databases">
        <authorList>
            <person name="Mendez C."/>
            <person name="Richter M."/>
            <person name="Ferrer M."/>
            <person name="Sanchez J."/>
        </authorList>
    </citation>
    <scope>NUCLEOTIDE SEQUENCE</scope>
</reference>
<dbReference type="AlphaFoldDB" id="T1AVT9"/>
<dbReference type="PANTHER" id="PTHR46482:SF9">
    <property type="entry name" value="5'-ADENYLYLSULFATE REDUCTASE 1, CHLOROPLASTIC"/>
    <property type="match status" value="1"/>
</dbReference>
<sequence length="134" mass="14863">MVEPPEGIEKASASEIVDWATQSFGSRAAFACSFGAEDMVLLDLIARSTPRDLGTIRWFTLDTGRLFEETYELMQTARGRYGLPLEIYTPAASELEPLLARGGPNLFYDSVENRKACCQVRKVAPLARALRDTD</sequence>
<dbReference type="Gene3D" id="3.40.50.620">
    <property type="entry name" value="HUPs"/>
    <property type="match status" value="1"/>
</dbReference>
<reference evidence="4" key="2">
    <citation type="journal article" date="2014" name="ISME J.">
        <title>Microbial stratification in low pH oxic and suboxic macroscopic growths along an acid mine drainage.</title>
        <authorList>
            <person name="Mendez-Garcia C."/>
            <person name="Mesa V."/>
            <person name="Sprenger R.R."/>
            <person name="Richter M."/>
            <person name="Diez M.S."/>
            <person name="Solano J."/>
            <person name="Bargiela R."/>
            <person name="Golyshina O.V."/>
            <person name="Manteca A."/>
            <person name="Ramos J.L."/>
            <person name="Gallego J.R."/>
            <person name="Llorente I."/>
            <person name="Martins Dos Santos V.A."/>
            <person name="Jensen O.N."/>
            <person name="Pelaez A.I."/>
            <person name="Sanchez J."/>
            <person name="Ferrer M."/>
        </authorList>
    </citation>
    <scope>NUCLEOTIDE SEQUENCE</scope>
</reference>
<protein>
    <submittedName>
        <fullName evidence="4">Phosphoadenosine phosphosulfate reductase</fullName>
    </submittedName>
</protein>
<comment type="caution">
    <text evidence="4">The sequence shown here is derived from an EMBL/GenBank/DDBJ whole genome shotgun (WGS) entry which is preliminary data.</text>
</comment>